<sequence>MDGATLLPPTCGKETGLPGVPGVGCVVTLKYSGHLLSGERRAFSACLIASDTDVHVLGPNLEAFPTTRRLTSRRLWRIPSSHAAPTRPRHVPERSQNPLVSSDDELSDSGTFPAPANAVASRNICLQAFLLYGRGQMPPRELDDDTTAVLIAWSDEHGAHHVSLLLFSLVSALNPSISSLKLRVTFVRDIIQIEPQEYVLRLFYDSALSSTGDDAAAEDGGAHPVPRWVVLCATYRMTARRAPGSRSKVTPLGGGLSTAAGGGAGGGEAGGKTRPRTDPAPTAMGSAVLLSGGPGPLSGQAYGHAASAGDRAQTRELYMEGSKRFISLCGGGAAYGGTTAFYYDKDEGALAFVLPRSGAAPATADGYVLCAGDARAEEVQPWCWGIPEGHAISAFAVQRRWGAAAESSEGSTRALAVVGTTDGRVYVLRHRTCTLAKRLTGPIADLCFVNTRHVRGPAEVRPRVVEAMLRGRDGNRREGAAAADMEDSPSASAALVVLDSVGRVVVLRAINSDAPVSQLVNDVKQVVAFEERHETPLVFSRCTSPIPPVAEPKGARQYLDITTLGSCLRHGDPAARAEEPAAGAAAAPATAPPKGGSLASKPLKPAEMDRRTNGYAGHILSRGVLCAACLDGATEGNEVLVSTMGQAVVSIPFDTKEFTFAIAGFMVTPTPMFFIGFADFFGSGCEDLVMASLQSIIVARRRAEPVKEKAKLLLRQLNKRRGHLPSGALGAPRMSSVIET</sequence>
<feature type="region of interest" description="Disordered" evidence="1">
    <location>
        <begin position="79"/>
        <end position="108"/>
    </location>
</feature>
<feature type="compositionally biased region" description="Low complexity" evidence="1">
    <location>
        <begin position="580"/>
        <end position="593"/>
    </location>
</feature>
<reference evidence="2 3" key="1">
    <citation type="journal article" date="2013" name="PLoS ONE">
        <title>Predicting the Proteins of Angomonas deanei, Strigomonas culicis and Their Respective Endosymbionts Reveals New Aspects of the Trypanosomatidae Family.</title>
        <authorList>
            <person name="Motta M.C."/>
            <person name="Martins A.C."/>
            <person name="de Souza S.S."/>
            <person name="Catta-Preta C.M."/>
            <person name="Silva R."/>
            <person name="Klein C.C."/>
            <person name="de Almeida L.G."/>
            <person name="de Lima Cunha O."/>
            <person name="Ciapina L.P."/>
            <person name="Brocchi M."/>
            <person name="Colabardini A.C."/>
            <person name="de Araujo Lima B."/>
            <person name="Machado C.R."/>
            <person name="de Almeida Soares C.M."/>
            <person name="Probst C.M."/>
            <person name="de Menezes C.B."/>
            <person name="Thompson C.E."/>
            <person name="Bartholomeu D.C."/>
            <person name="Gradia D.F."/>
            <person name="Pavoni D.P."/>
            <person name="Grisard E.C."/>
            <person name="Fantinatti-Garboggini F."/>
            <person name="Marchini F.K."/>
            <person name="Rodrigues-Luiz G.F."/>
            <person name="Wagner G."/>
            <person name="Goldman G.H."/>
            <person name="Fietto J.L."/>
            <person name="Elias M.C."/>
            <person name="Goldman M.H."/>
            <person name="Sagot M.F."/>
            <person name="Pereira M."/>
            <person name="Stoco P.H."/>
            <person name="de Mendonca-Neto R.P."/>
            <person name="Teixeira S.M."/>
            <person name="Maciel T.E."/>
            <person name="de Oliveira Mendes T.A."/>
            <person name="Urmenyi T.P."/>
            <person name="de Souza W."/>
            <person name="Schenkman S."/>
            <person name="de Vasconcelos A.T."/>
        </authorList>
    </citation>
    <scope>NUCLEOTIDE SEQUENCE [LARGE SCALE GENOMIC DNA]</scope>
</reference>
<dbReference type="EMBL" id="ATMH01008445">
    <property type="protein sequence ID" value="EPY21891.1"/>
    <property type="molecule type" value="Genomic_DNA"/>
</dbReference>
<evidence type="ECO:0000313" key="2">
    <source>
        <dbReference type="EMBL" id="EPY21891.1"/>
    </source>
</evidence>
<protein>
    <submittedName>
        <fullName evidence="2">Uncharacterized protein</fullName>
    </submittedName>
</protein>
<gene>
    <name evidence="2" type="ORF">STCU_08445</name>
</gene>
<keyword evidence="3" id="KW-1185">Reference proteome</keyword>
<dbReference type="AlphaFoldDB" id="S9V4Q3"/>
<evidence type="ECO:0000313" key="3">
    <source>
        <dbReference type="Proteomes" id="UP000015354"/>
    </source>
</evidence>
<name>S9V4Q3_9TRYP</name>
<evidence type="ECO:0000256" key="1">
    <source>
        <dbReference type="SAM" id="MobiDB-lite"/>
    </source>
</evidence>
<comment type="caution">
    <text evidence="2">The sequence shown here is derived from an EMBL/GenBank/DDBJ whole genome shotgun (WGS) entry which is preliminary data.</text>
</comment>
<proteinExistence type="predicted"/>
<dbReference type="Proteomes" id="UP000015354">
    <property type="component" value="Unassembled WGS sequence"/>
</dbReference>
<feature type="region of interest" description="Disordered" evidence="1">
    <location>
        <begin position="572"/>
        <end position="603"/>
    </location>
</feature>
<feature type="region of interest" description="Disordered" evidence="1">
    <location>
        <begin position="243"/>
        <end position="278"/>
    </location>
</feature>
<feature type="compositionally biased region" description="Gly residues" evidence="1">
    <location>
        <begin position="252"/>
        <end position="270"/>
    </location>
</feature>
<organism evidence="2 3">
    <name type="scientific">Strigomonas culicis</name>
    <dbReference type="NCBI Taxonomy" id="28005"/>
    <lineage>
        <taxon>Eukaryota</taxon>
        <taxon>Discoba</taxon>
        <taxon>Euglenozoa</taxon>
        <taxon>Kinetoplastea</taxon>
        <taxon>Metakinetoplastina</taxon>
        <taxon>Trypanosomatida</taxon>
        <taxon>Trypanosomatidae</taxon>
        <taxon>Strigomonadinae</taxon>
        <taxon>Strigomonas</taxon>
    </lineage>
</organism>
<accession>S9V4Q3</accession>
<dbReference type="OrthoDB" id="272831at2759"/>